<comment type="activity regulation">
    <text evidence="7">Activated by threonine and tyrosine phosphorylation.</text>
</comment>
<reference evidence="10 11" key="1">
    <citation type="submission" date="2017-03" db="EMBL/GenBank/DDBJ databases">
        <title>WGS assembly of Porphyra umbilicalis.</title>
        <authorList>
            <person name="Brawley S.H."/>
            <person name="Blouin N.A."/>
            <person name="Ficko-Blean E."/>
            <person name="Wheeler G.L."/>
            <person name="Lohr M."/>
            <person name="Goodson H.V."/>
            <person name="Jenkins J.W."/>
            <person name="Blaby-Haas C.E."/>
            <person name="Helliwell K.E."/>
            <person name="Chan C."/>
            <person name="Marriage T."/>
            <person name="Bhattacharya D."/>
            <person name="Klein A.S."/>
            <person name="Badis Y."/>
            <person name="Brodie J."/>
            <person name="Cao Y."/>
            <person name="Collen J."/>
            <person name="Dittami S.M."/>
            <person name="Gachon C.M."/>
            <person name="Green B.R."/>
            <person name="Karpowicz S."/>
            <person name="Kim J.W."/>
            <person name="Kudahl U."/>
            <person name="Lin S."/>
            <person name="Michel G."/>
            <person name="Mittag M."/>
            <person name="Olson B.J."/>
            <person name="Pangilinan J."/>
            <person name="Peng Y."/>
            <person name="Qiu H."/>
            <person name="Shu S."/>
            <person name="Singer J.T."/>
            <person name="Smith A.G."/>
            <person name="Sprecher B.N."/>
            <person name="Wagner V."/>
            <person name="Wang W."/>
            <person name="Wang Z.-Y."/>
            <person name="Yan J."/>
            <person name="Yarish C."/>
            <person name="Zoeuner-Riek S."/>
            <person name="Zhuang Y."/>
            <person name="Zou Y."/>
            <person name="Lindquist E.A."/>
            <person name="Grimwood J."/>
            <person name="Barry K."/>
            <person name="Rokhsar D.S."/>
            <person name="Schmutz J."/>
            <person name="Stiller J.W."/>
            <person name="Grossman A.R."/>
            <person name="Prochnik S.E."/>
        </authorList>
    </citation>
    <scope>NUCLEOTIDE SEQUENCE [LARGE SCALE GENOMIC DNA]</scope>
    <source>
        <strain evidence="10">4086291</strain>
    </source>
</reference>
<evidence type="ECO:0000256" key="4">
    <source>
        <dbReference type="ARBA" id="ARBA00022777"/>
    </source>
</evidence>
<comment type="similarity">
    <text evidence="7">Belongs to the protein kinase superfamily. Ser/Thr protein kinase family. MAP kinase subfamily.</text>
</comment>
<gene>
    <name evidence="10" type="ORF">BU14_0177s0016</name>
</gene>
<evidence type="ECO:0000256" key="6">
    <source>
        <dbReference type="PROSITE-ProRule" id="PRU10141"/>
    </source>
</evidence>
<dbReference type="GO" id="GO:0005524">
    <property type="term" value="F:ATP binding"/>
    <property type="evidence" value="ECO:0007669"/>
    <property type="project" value="UniProtKB-UniRule"/>
</dbReference>
<dbReference type="CDD" id="cd07834">
    <property type="entry name" value="STKc_MAPK"/>
    <property type="match status" value="1"/>
</dbReference>
<dbReference type="Pfam" id="PF00069">
    <property type="entry name" value="Pkinase"/>
    <property type="match status" value="1"/>
</dbReference>
<evidence type="ECO:0000256" key="5">
    <source>
        <dbReference type="ARBA" id="ARBA00022840"/>
    </source>
</evidence>
<evidence type="ECO:0000256" key="2">
    <source>
        <dbReference type="ARBA" id="ARBA00022679"/>
    </source>
</evidence>
<keyword evidence="4 7" id="KW-0418">Kinase</keyword>
<dbReference type="InterPro" id="IPR000719">
    <property type="entry name" value="Prot_kinase_dom"/>
</dbReference>
<keyword evidence="5 6" id="KW-0067">ATP-binding</keyword>
<name>A0A1X6P7K0_PORUM</name>
<dbReference type="Proteomes" id="UP000218209">
    <property type="component" value="Unassembled WGS sequence"/>
</dbReference>
<evidence type="ECO:0000313" key="11">
    <source>
        <dbReference type="Proteomes" id="UP000218209"/>
    </source>
</evidence>
<keyword evidence="2 7" id="KW-0808">Transferase</keyword>
<protein>
    <recommendedName>
        <fullName evidence="7">Mitogen-activated protein kinase</fullName>
        <ecNumber evidence="7">2.7.11.24</ecNumber>
    </recommendedName>
</protein>
<dbReference type="GO" id="GO:0004707">
    <property type="term" value="F:MAP kinase activity"/>
    <property type="evidence" value="ECO:0007669"/>
    <property type="project" value="UniProtKB-EC"/>
</dbReference>
<dbReference type="AlphaFoldDB" id="A0A1X6P7K0"/>
<evidence type="ECO:0000256" key="8">
    <source>
        <dbReference type="SAM" id="MobiDB-lite"/>
    </source>
</evidence>
<feature type="region of interest" description="Disordered" evidence="8">
    <location>
        <begin position="477"/>
        <end position="556"/>
    </location>
</feature>
<organism evidence="10 11">
    <name type="scientific">Porphyra umbilicalis</name>
    <name type="common">Purple laver</name>
    <name type="synonym">Red alga</name>
    <dbReference type="NCBI Taxonomy" id="2786"/>
    <lineage>
        <taxon>Eukaryota</taxon>
        <taxon>Rhodophyta</taxon>
        <taxon>Bangiophyceae</taxon>
        <taxon>Bangiales</taxon>
        <taxon>Bangiaceae</taxon>
        <taxon>Porphyra</taxon>
    </lineage>
</organism>
<feature type="binding site" evidence="6">
    <location>
        <position position="105"/>
    </location>
    <ligand>
        <name>ATP</name>
        <dbReference type="ChEBI" id="CHEBI:30616"/>
    </ligand>
</feature>
<dbReference type="PROSITE" id="PS01351">
    <property type="entry name" value="MAPK"/>
    <property type="match status" value="1"/>
</dbReference>
<dbReference type="SUPFAM" id="SSF56112">
    <property type="entry name" value="Protein kinase-like (PK-like)"/>
    <property type="match status" value="1"/>
</dbReference>
<keyword evidence="1 7" id="KW-0723">Serine/threonine-protein kinase</keyword>
<comment type="catalytic activity">
    <reaction evidence="7">
        <text>L-threonyl-[protein] + ATP = O-phospho-L-threonyl-[protein] + ADP + H(+)</text>
        <dbReference type="Rhea" id="RHEA:46608"/>
        <dbReference type="Rhea" id="RHEA-COMP:11060"/>
        <dbReference type="Rhea" id="RHEA-COMP:11605"/>
        <dbReference type="ChEBI" id="CHEBI:15378"/>
        <dbReference type="ChEBI" id="CHEBI:30013"/>
        <dbReference type="ChEBI" id="CHEBI:30616"/>
        <dbReference type="ChEBI" id="CHEBI:61977"/>
        <dbReference type="ChEBI" id="CHEBI:456216"/>
        <dbReference type="EC" id="2.7.11.24"/>
    </reaction>
</comment>
<evidence type="ECO:0000259" key="9">
    <source>
        <dbReference type="PROSITE" id="PS50011"/>
    </source>
</evidence>
<dbReference type="SMART" id="SM00220">
    <property type="entry name" value="S_TKc"/>
    <property type="match status" value="1"/>
</dbReference>
<dbReference type="InterPro" id="IPR011009">
    <property type="entry name" value="Kinase-like_dom_sf"/>
</dbReference>
<feature type="region of interest" description="Disordered" evidence="8">
    <location>
        <begin position="1"/>
        <end position="56"/>
    </location>
</feature>
<dbReference type="InterPro" id="IPR017441">
    <property type="entry name" value="Protein_kinase_ATP_BS"/>
</dbReference>
<dbReference type="InterPro" id="IPR008271">
    <property type="entry name" value="Ser/Thr_kinase_AS"/>
</dbReference>
<evidence type="ECO:0000313" key="10">
    <source>
        <dbReference type="EMBL" id="OSX76735.1"/>
    </source>
</evidence>
<dbReference type="PANTHER" id="PTHR24055">
    <property type="entry name" value="MITOGEN-ACTIVATED PROTEIN KINASE"/>
    <property type="match status" value="1"/>
</dbReference>
<dbReference type="FunFam" id="1.10.510.10:FF:000040">
    <property type="entry name" value="Mitogen-activated protein kinase"/>
    <property type="match status" value="1"/>
</dbReference>
<keyword evidence="11" id="KW-1185">Reference proteome</keyword>
<comment type="cofactor">
    <cofactor evidence="7">
        <name>Mg(2+)</name>
        <dbReference type="ChEBI" id="CHEBI:18420"/>
    </cofactor>
</comment>
<dbReference type="PROSITE" id="PS00108">
    <property type="entry name" value="PROTEIN_KINASE_ST"/>
    <property type="match status" value="1"/>
</dbReference>
<dbReference type="InterPro" id="IPR003527">
    <property type="entry name" value="MAP_kinase_CS"/>
</dbReference>
<dbReference type="EMBL" id="KV918857">
    <property type="protein sequence ID" value="OSX76735.1"/>
    <property type="molecule type" value="Genomic_DNA"/>
</dbReference>
<sequence>MEHGAPPYATAAAVPAEGSTDADAAGAPVAPTAVAPSGAVPPSAARAPRPARSRRHQELARLRRHFFDEPIQGNRYRVLQVIGEGASGLVVSALDTATNTEVAVKRMQKGFDQIPIAVRILRELKFMRLLRGHKNIVEIRDILVPARPTSYNDIFAVLELMPTDLGHVLRSPAELSESHVLFFMYQLLNGLHALHSAGVFHRDIKPSNILLNRECELRICDFGLARVAWDNEPDLAIWTDYVATRWYRAPELILTHFTPYSTAIDVWSVGCIFAELLGKGRPMFPGATSYEQLRLIMDVLGTPSEAKLAKVASTRARQHFSELPPQPRRPLEELFPNTDPNAINLLSKLLAFDPTDRPSALEALRHPYFKELYEPETEAILPIPREDFAFEKRKLNAAQMRGLFLEEAALYHPELAEELIRAKQRGAAAAAAAAAGGGGDPSGAGAGLGPWAELGLAGGYDQAGGAEAFARGVQSVERGIHQRRTTSLPKEKMERAARQYTSQAYHRDAPESDLGAPNWGAPTGEGAVRRGGGTAWSTTVRRMGGGGAAAWATPWP</sequence>
<evidence type="ECO:0000256" key="7">
    <source>
        <dbReference type="RuleBase" id="RU361165"/>
    </source>
</evidence>
<dbReference type="InterPro" id="IPR050117">
    <property type="entry name" value="MAPK"/>
</dbReference>
<dbReference type="EC" id="2.7.11.24" evidence="7"/>
<dbReference type="OrthoDB" id="2396at2759"/>
<feature type="compositionally biased region" description="Low complexity" evidence="8">
    <location>
        <begin position="1"/>
        <end position="48"/>
    </location>
</feature>
<dbReference type="Gene3D" id="3.30.200.20">
    <property type="entry name" value="Phosphorylase Kinase, domain 1"/>
    <property type="match status" value="1"/>
</dbReference>
<feature type="domain" description="Protein kinase" evidence="9">
    <location>
        <begin position="76"/>
        <end position="369"/>
    </location>
</feature>
<dbReference type="Gene3D" id="1.10.510.10">
    <property type="entry name" value="Transferase(Phosphotransferase) domain 1"/>
    <property type="match status" value="1"/>
</dbReference>
<evidence type="ECO:0000256" key="3">
    <source>
        <dbReference type="ARBA" id="ARBA00022741"/>
    </source>
</evidence>
<dbReference type="PROSITE" id="PS00107">
    <property type="entry name" value="PROTEIN_KINASE_ATP"/>
    <property type="match status" value="1"/>
</dbReference>
<keyword evidence="3 6" id="KW-0547">Nucleotide-binding</keyword>
<accession>A0A1X6P7K0</accession>
<keyword evidence="7" id="KW-0460">Magnesium</keyword>
<proteinExistence type="inferred from homology"/>
<dbReference type="PROSITE" id="PS50011">
    <property type="entry name" value="PROTEIN_KINASE_DOM"/>
    <property type="match status" value="1"/>
</dbReference>
<evidence type="ECO:0000256" key="1">
    <source>
        <dbReference type="ARBA" id="ARBA00022527"/>
    </source>
</evidence>